<gene>
    <name evidence="1" type="ORF">GCM10007913_33400</name>
</gene>
<dbReference type="EMBL" id="BSNG01000001">
    <property type="protein sequence ID" value="GLQ11408.1"/>
    <property type="molecule type" value="Genomic_DNA"/>
</dbReference>
<dbReference type="RefSeq" id="WP_284392697.1">
    <property type="nucleotide sequence ID" value="NZ_BSNG01000001.1"/>
</dbReference>
<name>A0ABQ5UH71_9HYPH</name>
<sequence>MALYKVRMRSGELIVVEDGRDLTTLSKTLREQGFLQIERRDSDYAPAKMTLVSLMEHAVNSIERS</sequence>
<comment type="caution">
    <text evidence="1">The sequence shown here is derived from an EMBL/GenBank/DDBJ whole genome shotgun (WGS) entry which is preliminary data.</text>
</comment>
<proteinExistence type="predicted"/>
<reference evidence="1" key="1">
    <citation type="journal article" date="2014" name="Int. J. Syst. Evol. Microbiol.">
        <title>Complete genome of a new Firmicutes species belonging to the dominant human colonic microbiota ('Ruminococcus bicirculans') reveals two chromosomes and a selective capacity to utilize plant glucans.</title>
        <authorList>
            <consortium name="NISC Comparative Sequencing Program"/>
            <person name="Wegmann U."/>
            <person name="Louis P."/>
            <person name="Goesmann A."/>
            <person name="Henrissat B."/>
            <person name="Duncan S.H."/>
            <person name="Flint H.J."/>
        </authorList>
    </citation>
    <scope>NUCLEOTIDE SEQUENCE</scope>
    <source>
        <strain evidence="1">NBRC 103855</strain>
    </source>
</reference>
<organism evidence="1 2">
    <name type="scientific">Devosia yakushimensis</name>
    <dbReference type="NCBI Taxonomy" id="470028"/>
    <lineage>
        <taxon>Bacteria</taxon>
        <taxon>Pseudomonadati</taxon>
        <taxon>Pseudomonadota</taxon>
        <taxon>Alphaproteobacteria</taxon>
        <taxon>Hyphomicrobiales</taxon>
        <taxon>Devosiaceae</taxon>
        <taxon>Devosia</taxon>
    </lineage>
</organism>
<reference evidence="1" key="2">
    <citation type="submission" date="2023-01" db="EMBL/GenBank/DDBJ databases">
        <title>Draft genome sequence of Devosia yakushimensis strain NBRC 103855.</title>
        <authorList>
            <person name="Sun Q."/>
            <person name="Mori K."/>
        </authorList>
    </citation>
    <scope>NUCLEOTIDE SEQUENCE</scope>
    <source>
        <strain evidence="1">NBRC 103855</strain>
    </source>
</reference>
<keyword evidence="2" id="KW-1185">Reference proteome</keyword>
<evidence type="ECO:0000313" key="2">
    <source>
        <dbReference type="Proteomes" id="UP001161406"/>
    </source>
</evidence>
<evidence type="ECO:0000313" key="1">
    <source>
        <dbReference type="EMBL" id="GLQ11408.1"/>
    </source>
</evidence>
<protein>
    <submittedName>
        <fullName evidence="1">Uncharacterized protein</fullName>
    </submittedName>
</protein>
<accession>A0ABQ5UH71</accession>
<dbReference type="Proteomes" id="UP001161406">
    <property type="component" value="Unassembled WGS sequence"/>
</dbReference>